<dbReference type="RefSeq" id="WP_213096853.1">
    <property type="nucleotide sequence ID" value="NZ_JAGYPN010000001.1"/>
</dbReference>
<dbReference type="AlphaFoldDB" id="A0A942Z2V2"/>
<evidence type="ECO:0000313" key="2">
    <source>
        <dbReference type="Proteomes" id="UP000676456"/>
    </source>
</evidence>
<evidence type="ECO:0000313" key="1">
    <source>
        <dbReference type="EMBL" id="MBS4221864.1"/>
    </source>
</evidence>
<organism evidence="1 2">
    <name type="scientific">Lederbergia citrea</name>
    <dbReference type="NCBI Taxonomy" id="2833581"/>
    <lineage>
        <taxon>Bacteria</taxon>
        <taxon>Bacillati</taxon>
        <taxon>Bacillota</taxon>
        <taxon>Bacilli</taxon>
        <taxon>Bacillales</taxon>
        <taxon>Bacillaceae</taxon>
        <taxon>Lederbergia</taxon>
    </lineage>
</organism>
<dbReference type="Proteomes" id="UP000676456">
    <property type="component" value="Unassembled WGS sequence"/>
</dbReference>
<sequence length="155" mass="18037">MTVEEKLHLLGIPLSHIQFLKETNLKLSPDGYFPKKDLNKLIIPVSKIVGLDLKGEPGYSWWDHLTRKRGDLTRLAFLVRRLAQLGLEGYKATYMMEEYVQDINLLYFPEIDFYIGSNGLHRITMAKLTNVEYLISDVTIMERTNKFLNNSLMEK</sequence>
<keyword evidence="2" id="KW-1185">Reference proteome</keyword>
<protein>
    <submittedName>
        <fullName evidence="1">Uncharacterized protein</fullName>
    </submittedName>
</protein>
<accession>A0A942Z2V2</accession>
<dbReference type="EMBL" id="JAGYPN010000001">
    <property type="protein sequence ID" value="MBS4221864.1"/>
    <property type="molecule type" value="Genomic_DNA"/>
</dbReference>
<name>A0A942Z2V2_9BACI</name>
<proteinExistence type="predicted"/>
<comment type="caution">
    <text evidence="1">The sequence shown here is derived from an EMBL/GenBank/DDBJ whole genome shotgun (WGS) entry which is preliminary data.</text>
</comment>
<reference evidence="1 2" key="1">
    <citation type="submission" date="2021-05" db="EMBL/GenBank/DDBJ databases">
        <title>Novel Bacillus species.</title>
        <authorList>
            <person name="Liu G."/>
        </authorList>
    </citation>
    <scope>NUCLEOTIDE SEQUENCE [LARGE SCALE GENOMIC DNA]</scope>
    <source>
        <strain evidence="1 2">FJAT-49682</strain>
    </source>
</reference>
<gene>
    <name evidence="1" type="ORF">KHA91_03715</name>
</gene>